<dbReference type="InterPro" id="IPR038765">
    <property type="entry name" value="Papain-like_cys_pep_sf"/>
</dbReference>
<dbReference type="SMART" id="SM00460">
    <property type="entry name" value="TGc"/>
    <property type="match status" value="1"/>
</dbReference>
<dbReference type="InterPro" id="IPR018667">
    <property type="entry name" value="DUF2126"/>
</dbReference>
<dbReference type="InterPro" id="IPR013589">
    <property type="entry name" value="Bac_transglu_N"/>
</dbReference>
<sequence>MSIHCAIRHRTKYVYDRPVPLSPQVVRLRPAPHNRTQILSYSLKIGPEGHFLNWQQDPFGNFLARLVFPEQVREFEIQVDLVADLSSINPFDFFLDEEAQHWPFTYANWQASELAPFRTLNEPGPLLKKLIEECRPTIGKERTIDYLVRLNQLLEKRIDYLVRLEPGVQKPEETLEKRSGSCRDSAWLLVQLLRHLGFAARFVSGYLIQLKPDIKPIEGPEGPEEDFTDLHAWTEVYLPGAGWVGFDPTSGLCTGEGHIPLAATPEPSSAAPVTGHLLAKCECEFEFEMEVTRVREIPRVTKPYSRKEWKRIDALGKAVDERLAKGGLKLTMGGEPTFVSIDDMEGDEWNTAAMGPNKRGLADDLLRKLFGRFAPGGFLHHGQGKWYPGEQLPRWSFSCHWRTDGVPVWKDKELIAVEGRDYGHDENDSLAFIESLAERLKVDGDHAMPAYEDAWYYMWRERRLPTNVDPFDSKLDDEIERKRLARIFEQKLDKVVGHVLPLWRGLDPEEWITGDWFLRPERLYLLPGDSALGLRLPLDSLPWTDEHWGPVVEPADPSIPRSPFPAYRLTAGGAIDGSTGAPEPKHQFPGVEGPGAGDEGAAVSSRYDGGHPEDFFRGQPASDIVRTALCVEPREGHLNIFMPPLRRAEDYLELVGAIEDTAAELGLPVMIEGYLPPRDPRLNHFSVTPDPGVIEVNIHPARNWDELKTITRGVYEDARSSRLGTEKFLVDGRHSGTGGGNHIVVGGSSTLESPFLRHPQILRSLVSYWHNHPSLSYLFSGLFIGPTSQAPRVDEARDDALHEMEIAFRQLPEHDTIQDNCPWLVDRVMRNMLVDITGNTHRAEFCIDKLYSPDSSSGRLGLLEMRAFEMPPHAEMSLVQQLLVRAAISRFREDPYRESLVRWGTSLHDKFMLPHFIAEDFEDVVEDFQRHGFDFDPAWFAPHREFRFPEIGTIAHRGIELELRQAIEPWHVLGEEQAAGGTARYVDSSVERVQVKVAGMTDPRHVITCNGRRVPLHPTGRPGEYVAGVRFRAWAPFSARHPTMQVQAPLTFDVVDRWNARSIGGCEYHVTHPGGRSYEDFPVNAESAHGRRKERFIGFGHTPGPLEPEYEPLGREFPLTLDLQA</sequence>
<feature type="domain" description="Transglutaminase-like" evidence="1">
    <location>
        <begin position="174"/>
        <end position="250"/>
    </location>
</feature>
<dbReference type="Proteomes" id="UP001374893">
    <property type="component" value="Chromosome"/>
</dbReference>
<dbReference type="PANTHER" id="PTHR33490:SF1">
    <property type="entry name" value="SLL1233 PROTEIN"/>
    <property type="match status" value="1"/>
</dbReference>
<dbReference type="EMBL" id="AP024702">
    <property type="protein sequence ID" value="BCX47562.1"/>
    <property type="molecule type" value="Genomic_DNA"/>
</dbReference>
<dbReference type="SUPFAM" id="SSF54001">
    <property type="entry name" value="Cysteine proteinases"/>
    <property type="match status" value="1"/>
</dbReference>
<name>A0ABM7RD21_9BACT</name>
<keyword evidence="3" id="KW-1185">Reference proteome</keyword>
<dbReference type="Pfam" id="PF01841">
    <property type="entry name" value="Transglut_core"/>
    <property type="match status" value="1"/>
</dbReference>
<accession>A0ABM7RD21</accession>
<gene>
    <name evidence="2" type="ORF">HAHE_14700</name>
</gene>
<dbReference type="InterPro" id="IPR002931">
    <property type="entry name" value="Transglutaminase-like"/>
</dbReference>
<organism evidence="2 3">
    <name type="scientific">Haloferula helveola</name>
    <dbReference type="NCBI Taxonomy" id="490095"/>
    <lineage>
        <taxon>Bacteria</taxon>
        <taxon>Pseudomonadati</taxon>
        <taxon>Verrucomicrobiota</taxon>
        <taxon>Verrucomicrobiia</taxon>
        <taxon>Verrucomicrobiales</taxon>
        <taxon>Verrucomicrobiaceae</taxon>
        <taxon>Haloferula</taxon>
    </lineage>
</organism>
<evidence type="ECO:0000313" key="3">
    <source>
        <dbReference type="Proteomes" id="UP001374893"/>
    </source>
</evidence>
<evidence type="ECO:0000259" key="1">
    <source>
        <dbReference type="SMART" id="SM00460"/>
    </source>
</evidence>
<dbReference type="RefSeq" id="WP_338689826.1">
    <property type="nucleotide sequence ID" value="NZ_AP024702.1"/>
</dbReference>
<dbReference type="PANTHER" id="PTHR33490">
    <property type="entry name" value="BLR5614 PROTEIN-RELATED"/>
    <property type="match status" value="1"/>
</dbReference>
<evidence type="ECO:0000313" key="2">
    <source>
        <dbReference type="EMBL" id="BCX47562.1"/>
    </source>
</evidence>
<proteinExistence type="predicted"/>
<protein>
    <submittedName>
        <fullName evidence="2">IMP dehydrogenase</fullName>
    </submittedName>
</protein>
<dbReference type="Pfam" id="PF09899">
    <property type="entry name" value="DUF2126"/>
    <property type="match status" value="1"/>
</dbReference>
<dbReference type="Pfam" id="PF08379">
    <property type="entry name" value="Bact_transglu_N"/>
    <property type="match status" value="1"/>
</dbReference>
<reference evidence="2 3" key="1">
    <citation type="submission" date="2021-06" db="EMBL/GenBank/DDBJ databases">
        <title>Complete genome of Haloferula helveola possessing various polysaccharide degrading enzymes.</title>
        <authorList>
            <person name="Takami H."/>
            <person name="Huang C."/>
            <person name="Hamasaki K."/>
        </authorList>
    </citation>
    <scope>NUCLEOTIDE SEQUENCE [LARGE SCALE GENOMIC DNA]</scope>
    <source>
        <strain evidence="2 3">CN-1</strain>
    </source>
</reference>
<dbReference type="Gene3D" id="3.10.620.30">
    <property type="match status" value="1"/>
</dbReference>